<dbReference type="Proteomes" id="UP000600588">
    <property type="component" value="Unassembled WGS sequence"/>
</dbReference>
<evidence type="ECO:0000313" key="3">
    <source>
        <dbReference type="EMBL" id="MBD0833327.1"/>
    </source>
</evidence>
<dbReference type="Pfam" id="PF04264">
    <property type="entry name" value="YceI"/>
    <property type="match status" value="1"/>
</dbReference>
<dbReference type="InterPro" id="IPR036761">
    <property type="entry name" value="TTHA0802/YceI-like_sf"/>
</dbReference>
<dbReference type="Gene3D" id="2.40.128.110">
    <property type="entry name" value="Lipid/polyisoprenoid-binding, YceI-like"/>
    <property type="match status" value="1"/>
</dbReference>
<dbReference type="SUPFAM" id="SSF101874">
    <property type="entry name" value="YceI-like"/>
    <property type="match status" value="1"/>
</dbReference>
<organism evidence="3 4">
    <name type="scientific">Aestuariibaculum sediminum</name>
    <dbReference type="NCBI Taxonomy" id="2770637"/>
    <lineage>
        <taxon>Bacteria</taxon>
        <taxon>Pseudomonadati</taxon>
        <taxon>Bacteroidota</taxon>
        <taxon>Flavobacteriia</taxon>
        <taxon>Flavobacteriales</taxon>
        <taxon>Flavobacteriaceae</taxon>
    </lineage>
</organism>
<feature type="signal peptide" evidence="1">
    <location>
        <begin position="1"/>
        <end position="17"/>
    </location>
</feature>
<name>A0A8J6U9L6_9FLAO</name>
<reference evidence="3 4" key="1">
    <citation type="submission" date="2020-09" db="EMBL/GenBank/DDBJ databases">
        <title>TT11 complete genome.</title>
        <authorList>
            <person name="Wu Z."/>
        </authorList>
    </citation>
    <scope>NUCLEOTIDE SEQUENCE [LARGE SCALE GENOMIC DNA]</scope>
    <source>
        <strain evidence="3 4">TT11</strain>
    </source>
</reference>
<dbReference type="InterPro" id="IPR007372">
    <property type="entry name" value="Lipid/polyisoprenoid-bd_YceI"/>
</dbReference>
<feature type="domain" description="Lipid/polyisoprenoid-binding YceI-like" evidence="2">
    <location>
        <begin position="83"/>
        <end position="188"/>
    </location>
</feature>
<accession>A0A8J6U9L6</accession>
<dbReference type="RefSeq" id="WP_188231108.1">
    <property type="nucleotide sequence ID" value="NZ_JACVXB010000007.1"/>
</dbReference>
<evidence type="ECO:0000256" key="1">
    <source>
        <dbReference type="SAM" id="SignalP"/>
    </source>
</evidence>
<keyword evidence="1" id="KW-0732">Signal</keyword>
<comment type="caution">
    <text evidence="3">The sequence shown here is derived from an EMBL/GenBank/DDBJ whole genome shotgun (WGS) entry which is preliminary data.</text>
</comment>
<protein>
    <submittedName>
        <fullName evidence="3">YceI family protein</fullName>
    </submittedName>
</protein>
<feature type="chain" id="PRO_5035322640" evidence="1">
    <location>
        <begin position="18"/>
        <end position="191"/>
    </location>
</feature>
<sequence>MKKVVFLVFMLATLAFTNKDTAIKNEAVVVSSKSSLVVKGTTNVHAFKCVFDSKRIENPVSVTYFSQGDRLKFKETALILNSGCFDCGGKGINKDFKSILKAETYPEIKLILKETFGLNQKKNLQTLVDVEIAGITNEYKIPVKVNDSDKLQVIGTLTLCLSDFNLEQPKKMFGLITVDDQITIDFDLIID</sequence>
<evidence type="ECO:0000259" key="2">
    <source>
        <dbReference type="Pfam" id="PF04264"/>
    </source>
</evidence>
<proteinExistence type="predicted"/>
<evidence type="ECO:0000313" key="4">
    <source>
        <dbReference type="Proteomes" id="UP000600588"/>
    </source>
</evidence>
<gene>
    <name evidence="3" type="ORF">ICJ83_14420</name>
</gene>
<dbReference type="AlphaFoldDB" id="A0A8J6U9L6"/>
<dbReference type="EMBL" id="JACVXB010000007">
    <property type="protein sequence ID" value="MBD0833327.1"/>
    <property type="molecule type" value="Genomic_DNA"/>
</dbReference>
<keyword evidence="4" id="KW-1185">Reference proteome</keyword>